<organism evidence="2 3">
    <name type="scientific">Fusarium falciforme</name>
    <dbReference type="NCBI Taxonomy" id="195108"/>
    <lineage>
        <taxon>Eukaryota</taxon>
        <taxon>Fungi</taxon>
        <taxon>Dikarya</taxon>
        <taxon>Ascomycota</taxon>
        <taxon>Pezizomycotina</taxon>
        <taxon>Sordariomycetes</taxon>
        <taxon>Hypocreomycetidae</taxon>
        <taxon>Hypocreales</taxon>
        <taxon>Nectriaceae</taxon>
        <taxon>Fusarium</taxon>
        <taxon>Fusarium solani species complex</taxon>
    </lineage>
</organism>
<keyword evidence="3" id="KW-1185">Reference proteome</keyword>
<dbReference type="Pfam" id="PF07883">
    <property type="entry name" value="Cupin_2"/>
    <property type="match status" value="1"/>
</dbReference>
<evidence type="ECO:0000313" key="2">
    <source>
        <dbReference type="EMBL" id="KAJ4188857.1"/>
    </source>
</evidence>
<sequence length="191" mass="21110">MVSEKHTNPSDLPLVNRFITAHDDQGKSIFSRDLAEPLEFWEIASGTGKVARFELGYTTQGFPVQLMGDKDLTGFKESYAKKESSGLVRQGGTILRYVDIPPGSDSPMHRTVSLDYGIVVSGELECLLDSGESRTARPGDLVVQRGTMHQWINKTDRWARIVFILFHAEPIIVGGKHLGEDRAGMGLPDSH</sequence>
<dbReference type="OrthoDB" id="5840532at2759"/>
<dbReference type="InterPro" id="IPR047142">
    <property type="entry name" value="OryJ/VirC-like"/>
</dbReference>
<reference evidence="2" key="1">
    <citation type="submission" date="2022-09" db="EMBL/GenBank/DDBJ databases">
        <title>Fusarium specimens isolated from Avocado Roots.</title>
        <authorList>
            <person name="Stajich J."/>
            <person name="Roper C."/>
            <person name="Heimlech-Rivalta G."/>
        </authorList>
    </citation>
    <scope>NUCLEOTIDE SEQUENCE</scope>
    <source>
        <strain evidence="2">A02</strain>
    </source>
</reference>
<dbReference type="InterPro" id="IPR014710">
    <property type="entry name" value="RmlC-like_jellyroll"/>
</dbReference>
<comment type="caution">
    <text evidence="2">The sequence shown here is derived from an EMBL/GenBank/DDBJ whole genome shotgun (WGS) entry which is preliminary data.</text>
</comment>
<dbReference type="SUPFAM" id="SSF51182">
    <property type="entry name" value="RmlC-like cupins"/>
    <property type="match status" value="1"/>
</dbReference>
<dbReference type="InterPro" id="IPR013096">
    <property type="entry name" value="Cupin_2"/>
</dbReference>
<feature type="domain" description="Cupin type-2" evidence="1">
    <location>
        <begin position="97"/>
        <end position="164"/>
    </location>
</feature>
<dbReference type="EMBL" id="JAOQAV010000014">
    <property type="protein sequence ID" value="KAJ4188857.1"/>
    <property type="molecule type" value="Genomic_DNA"/>
</dbReference>
<dbReference type="AlphaFoldDB" id="A0A9W8R8Y3"/>
<name>A0A9W8R8Y3_9HYPO</name>
<dbReference type="Proteomes" id="UP001152087">
    <property type="component" value="Unassembled WGS sequence"/>
</dbReference>
<dbReference type="PANTHER" id="PTHR36156:SF3">
    <property type="entry name" value="CUPIN 2 CONSERVED BARREL DOMAIN-CONTAINING PROTEIN"/>
    <property type="match status" value="1"/>
</dbReference>
<dbReference type="InterPro" id="IPR011051">
    <property type="entry name" value="RmlC_Cupin_sf"/>
</dbReference>
<gene>
    <name evidence="2" type="ORF">NW755_006353</name>
</gene>
<protein>
    <recommendedName>
        <fullName evidence="1">Cupin type-2 domain-containing protein</fullName>
    </recommendedName>
</protein>
<dbReference type="Gene3D" id="2.60.120.10">
    <property type="entry name" value="Jelly Rolls"/>
    <property type="match status" value="1"/>
</dbReference>
<evidence type="ECO:0000259" key="1">
    <source>
        <dbReference type="Pfam" id="PF07883"/>
    </source>
</evidence>
<accession>A0A9W8R8Y3</accession>
<proteinExistence type="predicted"/>
<evidence type="ECO:0000313" key="3">
    <source>
        <dbReference type="Proteomes" id="UP001152087"/>
    </source>
</evidence>
<dbReference type="PANTHER" id="PTHR36156">
    <property type="entry name" value="SLR2101 PROTEIN"/>
    <property type="match status" value="1"/>
</dbReference>
<dbReference type="CDD" id="cd02231">
    <property type="entry name" value="cupin_BLL6423-like"/>
    <property type="match status" value="1"/>
</dbReference>